<keyword evidence="1" id="KW-0614">Plasmid</keyword>
<evidence type="ECO:0000313" key="1">
    <source>
        <dbReference type="EMBL" id="QPS42009.1"/>
    </source>
</evidence>
<dbReference type="PANTHER" id="PTHR19288">
    <property type="entry name" value="4-NITROPHENYLPHOSPHATASE-RELATED"/>
    <property type="match status" value="1"/>
</dbReference>
<keyword evidence="1" id="KW-0378">Hydrolase</keyword>
<accession>A0A7U4P7X8</accession>
<dbReference type="InterPro" id="IPR006356">
    <property type="entry name" value="HAD-SF_hydro_IIA_hyp3"/>
</dbReference>
<dbReference type="Gene3D" id="3.40.50.1000">
    <property type="entry name" value="HAD superfamily/HAD-like"/>
    <property type="match status" value="2"/>
</dbReference>
<dbReference type="InterPro" id="IPR006357">
    <property type="entry name" value="HAD-SF_hydro_IIA"/>
</dbReference>
<dbReference type="RefSeq" id="WP_009917186.1">
    <property type="nucleotide sequence ID" value="NZ_CP013381.1"/>
</dbReference>
<dbReference type="InterPro" id="IPR036412">
    <property type="entry name" value="HAD-like_sf"/>
</dbReference>
<dbReference type="NCBIfam" id="TIGR01459">
    <property type="entry name" value="HAD-SF-IIA-hyp4"/>
    <property type="match status" value="1"/>
</dbReference>
<dbReference type="Proteomes" id="UP000594943">
    <property type="component" value="Plasmid unnamed"/>
</dbReference>
<dbReference type="Pfam" id="PF13242">
    <property type="entry name" value="Hydrolase_like"/>
    <property type="match status" value="1"/>
</dbReference>
<dbReference type="InterPro" id="IPR023214">
    <property type="entry name" value="HAD_sf"/>
</dbReference>
<dbReference type="NCBIfam" id="TIGR01460">
    <property type="entry name" value="HAD-SF-IIA"/>
    <property type="match status" value="1"/>
</dbReference>
<dbReference type="AlphaFoldDB" id="A0A7U4P7X8"/>
<protein>
    <submittedName>
        <fullName evidence="1">TIGR01459 family HAD-type hydrolase</fullName>
    </submittedName>
</protein>
<proteinExistence type="predicted"/>
<reference evidence="1 2" key="1">
    <citation type="submission" date="2020-12" db="EMBL/GenBank/DDBJ databases">
        <title>FDA dAtabase for Regulatory Grade micrObial Sequences (FDA-ARGOS): Supporting development and validation of Infectious Disease Dx tests.</title>
        <authorList>
            <person name="Nelson B."/>
            <person name="Plummer A."/>
            <person name="Tallon L."/>
            <person name="Sadzewicz L."/>
            <person name="Zhao X."/>
            <person name="Boylan J."/>
            <person name="Ott S."/>
            <person name="Bowen H."/>
            <person name="Vavikolanu K."/>
            <person name="Mehta A."/>
            <person name="Aluvathingal J."/>
            <person name="Nadendla S."/>
            <person name="Myers T."/>
            <person name="Yan Y."/>
            <person name="Sichtig H."/>
        </authorList>
    </citation>
    <scope>NUCLEOTIDE SEQUENCE [LARGE SCALE GENOMIC DNA]</scope>
    <source>
        <strain evidence="1 2">FDAARGOS_899</strain>
        <plasmid evidence="1 2">unnamed</plasmid>
    </source>
</reference>
<organism evidence="1 2">
    <name type="scientific">Burkholderia humptydooensis</name>
    <dbReference type="NCBI Taxonomy" id="430531"/>
    <lineage>
        <taxon>Bacteria</taxon>
        <taxon>Pseudomonadati</taxon>
        <taxon>Pseudomonadota</taxon>
        <taxon>Betaproteobacteria</taxon>
        <taxon>Burkholderiales</taxon>
        <taxon>Burkholderiaceae</taxon>
        <taxon>Burkholderia</taxon>
        <taxon>pseudomallei group</taxon>
    </lineage>
</organism>
<accession>A0A7T2TY24</accession>
<dbReference type="GO" id="GO:0016791">
    <property type="term" value="F:phosphatase activity"/>
    <property type="evidence" value="ECO:0007669"/>
    <property type="project" value="TreeGrafter"/>
</dbReference>
<evidence type="ECO:0000313" key="2">
    <source>
        <dbReference type="Proteomes" id="UP000594943"/>
    </source>
</evidence>
<dbReference type="EMBL" id="CP065685">
    <property type="protein sequence ID" value="QPS42009.1"/>
    <property type="molecule type" value="Genomic_DNA"/>
</dbReference>
<dbReference type="PANTHER" id="PTHR19288:SF90">
    <property type="entry name" value="OS08G0542600 PROTEIN"/>
    <property type="match status" value="1"/>
</dbReference>
<dbReference type="Pfam" id="PF13344">
    <property type="entry name" value="Hydrolase_6"/>
    <property type="match status" value="1"/>
</dbReference>
<name>A0A7U4P7X8_9BURK</name>
<gene>
    <name evidence="1" type="ORF">I6G56_00365</name>
</gene>
<dbReference type="SUPFAM" id="SSF56784">
    <property type="entry name" value="HAD-like"/>
    <property type="match status" value="1"/>
</dbReference>
<geneLocation type="plasmid" evidence="1 2">
    <name>unnamed</name>
</geneLocation>
<dbReference type="KEGG" id="bhg:I6G56_00365"/>
<sequence>MTRWIAGLGNLHEAYDGFIVDQFGVLHDGIRPYPGAAEALRELRARGKRVLVLSNSGKRAEANALRLLHFGVTPEHYDALITSGELLWQMLRRCDRAPFDQLGRCLWLGHPPEDAPTLDGLDWSPAAKPAEADALLLASMPDAPDAAARMWPLLAEGLPHALPLICANPDLERLTERGVEPSAGALASRYEADGGKVVWLGKPHPLIYDVCRELLARLGAQRLVAIGDSLAHDIGGGAAAGCDTCFIAGGLHGRAFAEAVPDAARDALLRQLVTADAHRGARAPDWALSTLRWAEGPASAILINTP</sequence>
<dbReference type="GO" id="GO:0005737">
    <property type="term" value="C:cytoplasm"/>
    <property type="evidence" value="ECO:0007669"/>
    <property type="project" value="TreeGrafter"/>
</dbReference>